<dbReference type="InterPro" id="IPR017941">
    <property type="entry name" value="Rieske_2Fe-2S"/>
</dbReference>
<keyword evidence="2" id="KW-0479">Metal-binding</keyword>
<dbReference type="GO" id="GO:0046872">
    <property type="term" value="F:metal ion binding"/>
    <property type="evidence" value="ECO:0007669"/>
    <property type="project" value="UniProtKB-KW"/>
</dbReference>
<comment type="cofactor">
    <cofactor evidence="6">
        <name>[2Fe-2S] cluster</name>
        <dbReference type="ChEBI" id="CHEBI:190135"/>
    </cofactor>
</comment>
<dbReference type="InterPro" id="IPR036922">
    <property type="entry name" value="Rieske_2Fe-2S_sf"/>
</dbReference>
<dbReference type="RefSeq" id="WP_245784012.1">
    <property type="nucleotide sequence ID" value="NZ_FPBV01000019.1"/>
</dbReference>
<dbReference type="EMBL" id="FPBV01000019">
    <property type="protein sequence ID" value="SFV00918.1"/>
    <property type="molecule type" value="Genomic_DNA"/>
</dbReference>
<evidence type="ECO:0000256" key="6">
    <source>
        <dbReference type="ARBA" id="ARBA00034078"/>
    </source>
</evidence>
<evidence type="ECO:0000256" key="2">
    <source>
        <dbReference type="ARBA" id="ARBA00022723"/>
    </source>
</evidence>
<gene>
    <name evidence="9" type="ORF">SAMN05421543_11923</name>
</gene>
<keyword evidence="7" id="KW-0472">Membrane</keyword>
<dbReference type="InterPro" id="IPR006311">
    <property type="entry name" value="TAT_signal"/>
</dbReference>
<evidence type="ECO:0000259" key="8">
    <source>
        <dbReference type="PROSITE" id="PS51296"/>
    </source>
</evidence>
<dbReference type="eggNOG" id="COG0723">
    <property type="taxonomic scope" value="Bacteria"/>
</dbReference>
<dbReference type="GO" id="GO:0004497">
    <property type="term" value="F:monooxygenase activity"/>
    <property type="evidence" value="ECO:0007669"/>
    <property type="project" value="UniProtKB-ARBA"/>
</dbReference>
<dbReference type="PROSITE" id="PS51318">
    <property type="entry name" value="TAT"/>
    <property type="match status" value="1"/>
</dbReference>
<proteinExistence type="predicted"/>
<keyword evidence="10" id="KW-1185">Reference proteome</keyword>
<feature type="transmembrane region" description="Helical" evidence="7">
    <location>
        <begin position="21"/>
        <end position="43"/>
    </location>
</feature>
<dbReference type="InterPro" id="IPR014349">
    <property type="entry name" value="Rieske_Fe-S_prot"/>
</dbReference>
<evidence type="ECO:0000256" key="5">
    <source>
        <dbReference type="ARBA" id="ARBA00023157"/>
    </source>
</evidence>
<keyword evidence="5" id="KW-1015">Disulfide bond</keyword>
<organism evidence="9 10">
    <name type="scientific">Alicyclobacillus macrosporangiidus</name>
    <dbReference type="NCBI Taxonomy" id="392015"/>
    <lineage>
        <taxon>Bacteria</taxon>
        <taxon>Bacillati</taxon>
        <taxon>Bacillota</taxon>
        <taxon>Bacilli</taxon>
        <taxon>Bacillales</taxon>
        <taxon>Alicyclobacillaceae</taxon>
        <taxon>Alicyclobacillus</taxon>
    </lineage>
</organism>
<reference evidence="10" key="1">
    <citation type="submission" date="2016-10" db="EMBL/GenBank/DDBJ databases">
        <authorList>
            <person name="Varghese N."/>
        </authorList>
    </citation>
    <scope>NUCLEOTIDE SEQUENCE [LARGE SCALE GENOMIC DNA]</scope>
    <source>
        <strain evidence="10">DSM 17980</strain>
    </source>
</reference>
<keyword evidence="7" id="KW-1133">Transmembrane helix</keyword>
<dbReference type="Gene3D" id="2.102.10.10">
    <property type="entry name" value="Rieske [2Fe-2S] iron-sulphur domain"/>
    <property type="match status" value="1"/>
</dbReference>
<dbReference type="GO" id="GO:0051537">
    <property type="term" value="F:2 iron, 2 sulfur cluster binding"/>
    <property type="evidence" value="ECO:0007669"/>
    <property type="project" value="UniProtKB-KW"/>
</dbReference>
<dbReference type="GO" id="GO:0016020">
    <property type="term" value="C:membrane"/>
    <property type="evidence" value="ECO:0007669"/>
    <property type="project" value="InterPro"/>
</dbReference>
<dbReference type="PROSITE" id="PS51296">
    <property type="entry name" value="RIESKE"/>
    <property type="match status" value="1"/>
</dbReference>
<keyword evidence="3" id="KW-0408">Iron</keyword>
<evidence type="ECO:0000256" key="4">
    <source>
        <dbReference type="ARBA" id="ARBA00023014"/>
    </source>
</evidence>
<dbReference type="PANTHER" id="PTHR10134">
    <property type="entry name" value="CYTOCHROME B-C1 COMPLEX SUBUNIT RIESKE, MITOCHONDRIAL"/>
    <property type="match status" value="1"/>
</dbReference>
<dbReference type="AlphaFoldDB" id="A0A1I7KU53"/>
<evidence type="ECO:0000256" key="3">
    <source>
        <dbReference type="ARBA" id="ARBA00023004"/>
    </source>
</evidence>
<dbReference type="Pfam" id="PF00355">
    <property type="entry name" value="Rieske"/>
    <property type="match status" value="1"/>
</dbReference>
<accession>A0A1I7KU53</accession>
<name>A0A1I7KU53_9BACL</name>
<dbReference type="InterPro" id="IPR005805">
    <property type="entry name" value="Rieske_Fe-S_prot_C"/>
</dbReference>
<keyword evidence="1" id="KW-0001">2Fe-2S</keyword>
<dbReference type="GO" id="GO:0016705">
    <property type="term" value="F:oxidoreductase activity, acting on paired donors, with incorporation or reduction of molecular oxygen"/>
    <property type="evidence" value="ECO:0007669"/>
    <property type="project" value="UniProtKB-ARBA"/>
</dbReference>
<keyword evidence="7" id="KW-0812">Transmembrane</keyword>
<dbReference type="PRINTS" id="PR00162">
    <property type="entry name" value="RIESKE"/>
</dbReference>
<dbReference type="CDD" id="cd03467">
    <property type="entry name" value="Rieske"/>
    <property type="match status" value="1"/>
</dbReference>
<dbReference type="SUPFAM" id="SSF50022">
    <property type="entry name" value="ISP domain"/>
    <property type="match status" value="1"/>
</dbReference>
<protein>
    <submittedName>
        <fullName evidence="9">Menaquinol-cytochrome c reductase iron-sulfur subunit</fullName>
    </submittedName>
</protein>
<evidence type="ECO:0000313" key="10">
    <source>
        <dbReference type="Proteomes" id="UP000183508"/>
    </source>
</evidence>
<dbReference type="STRING" id="392015.SAMN05421543_11923"/>
<evidence type="ECO:0000313" key="9">
    <source>
        <dbReference type="EMBL" id="SFV00918.1"/>
    </source>
</evidence>
<evidence type="ECO:0000256" key="1">
    <source>
        <dbReference type="ARBA" id="ARBA00022714"/>
    </source>
</evidence>
<sequence length="192" mass="21005">MSDFHERASREQQPGLSRRQFLTYALGGTGAFMASLVAVPFVVETFDPIRRGGANAFVNSGHKVSEFNKTLPQLVEFRAHRDDGWNSADIPSRAWVILQEDGSPLAMSPICTHLGCQVNGTLGPDGKPEPSQDGQWWFHCPCHGSKYTVYGIQSPGSPAPRPLDVHKVKVDEAGYLYLGPLQQRNSAGQVIS</sequence>
<feature type="domain" description="Rieske" evidence="8">
    <location>
        <begin position="72"/>
        <end position="177"/>
    </location>
</feature>
<keyword evidence="4" id="KW-0411">Iron-sulfur</keyword>
<dbReference type="Proteomes" id="UP000183508">
    <property type="component" value="Unassembled WGS sequence"/>
</dbReference>
<evidence type="ECO:0000256" key="7">
    <source>
        <dbReference type="SAM" id="Phobius"/>
    </source>
</evidence>